<feature type="non-terminal residue" evidence="2">
    <location>
        <position position="1"/>
    </location>
</feature>
<evidence type="ECO:0000256" key="1">
    <source>
        <dbReference type="SAM" id="MobiDB-lite"/>
    </source>
</evidence>
<sequence>ASPRVNPSVPFVRLLGPELLCIASSRLATGRRQTDRPSRHGQPSISRSSLEPEGVKRRCMAGAGDFGAAVESGAARACGSMAGAVEAPRCVAPADWTCQMQVRAAAWPIGGSITPACRGLIALSRPAKLRRRDQGCTAKTHRPLQI</sequence>
<gene>
    <name evidence="2" type="ORF">M441DRAFT_448863</name>
</gene>
<reference evidence="2 3" key="1">
    <citation type="submission" date="2016-07" db="EMBL/GenBank/DDBJ databases">
        <title>Multiple horizontal gene transfer events from other fungi enriched the ability of initially mycotrophic Trichoderma (Ascomycota) to feed on dead plant biomass.</title>
        <authorList>
            <consortium name="DOE Joint Genome Institute"/>
            <person name="Aerts A."/>
            <person name="Atanasova L."/>
            <person name="Chenthamara K."/>
            <person name="Zhang J."/>
            <person name="Grujic M."/>
            <person name="Henrissat B."/>
            <person name="Kuo A."/>
            <person name="Salamov A."/>
            <person name="Lipzen A."/>
            <person name="Labutti K."/>
            <person name="Barry K."/>
            <person name="Miao Y."/>
            <person name="Rahimi M.J."/>
            <person name="Shen Q."/>
            <person name="Grigoriev I.V."/>
            <person name="Kubicek C.P."/>
            <person name="Druzhinina I.S."/>
        </authorList>
    </citation>
    <scope>NUCLEOTIDE SEQUENCE [LARGE SCALE GENOMIC DNA]</scope>
    <source>
        <strain evidence="2 3">CBS 433.97</strain>
    </source>
</reference>
<evidence type="ECO:0000313" key="2">
    <source>
        <dbReference type="EMBL" id="PTB36798.1"/>
    </source>
</evidence>
<keyword evidence="3" id="KW-1185">Reference proteome</keyword>
<proteinExistence type="predicted"/>
<accession>A0A2T3YW50</accession>
<dbReference type="OrthoDB" id="10616091at2759"/>
<name>A0A2T3YW50_TRIA4</name>
<feature type="region of interest" description="Disordered" evidence="1">
    <location>
        <begin position="30"/>
        <end position="54"/>
    </location>
</feature>
<dbReference type="Proteomes" id="UP000240493">
    <property type="component" value="Unassembled WGS sequence"/>
</dbReference>
<organism evidence="2 3">
    <name type="scientific">Trichoderma asperellum (strain ATCC 204424 / CBS 433.97 / NBRC 101777)</name>
    <dbReference type="NCBI Taxonomy" id="1042311"/>
    <lineage>
        <taxon>Eukaryota</taxon>
        <taxon>Fungi</taxon>
        <taxon>Dikarya</taxon>
        <taxon>Ascomycota</taxon>
        <taxon>Pezizomycotina</taxon>
        <taxon>Sordariomycetes</taxon>
        <taxon>Hypocreomycetidae</taxon>
        <taxon>Hypocreales</taxon>
        <taxon>Hypocreaceae</taxon>
        <taxon>Trichoderma</taxon>
    </lineage>
</organism>
<evidence type="ECO:0000313" key="3">
    <source>
        <dbReference type="Proteomes" id="UP000240493"/>
    </source>
</evidence>
<protein>
    <submittedName>
        <fullName evidence="2">Uncharacterized protein</fullName>
    </submittedName>
</protein>
<dbReference type="EMBL" id="KZ679269">
    <property type="protein sequence ID" value="PTB36798.1"/>
    <property type="molecule type" value="Genomic_DNA"/>
</dbReference>
<dbReference type="AlphaFoldDB" id="A0A2T3YW50"/>